<keyword evidence="3 5" id="KW-1133">Transmembrane helix</keyword>
<feature type="domain" description="O-antigen ligase-related" evidence="6">
    <location>
        <begin position="223"/>
        <end position="328"/>
    </location>
</feature>
<feature type="transmembrane region" description="Helical" evidence="5">
    <location>
        <begin position="236"/>
        <end position="253"/>
    </location>
</feature>
<sequence length="428" mass="46255">MRGIDRGVVLPLWPLYAMFGLMPLWWGLGLLHLGWPLFGLALAVVLASRGRITLPAGSAMWLVLAAVVVVSATRVESATALVMPGLRLGFLITAFIVYLYVYNAARDGARWRLLFGPLCFYWLGLVAVGWIGVFKPSFAITTPVEMLLPKSVSAGRGIRALVHSHATEYNALSRNPFYRTSAPYPYTNNFGTAFAVLVPCVVAYLTSVRRGMLRGAVIVSLPLSLVPAFLTLNRGMFIGLGAGMLYLGLRALLRRDFRLIASIAGVAVLAWIATLFIPIGDLIANRVENTTSTTDRADIYAQTVQAVLESPLLGYGGPRLVDTTHAAEPLGTQGQVWLVMYSYGIPALLIFLAFFGVIARRLAAAVSPAGKWLSAIPVIALVITPFYGYTDINLSLMFFAIGLAMAAVDGPVDREVVIPDRAPARQQA</sequence>
<evidence type="ECO:0000313" key="7">
    <source>
        <dbReference type="EMBL" id="MBB4760814.1"/>
    </source>
</evidence>
<proteinExistence type="predicted"/>
<protein>
    <recommendedName>
        <fullName evidence="6">O-antigen ligase-related domain-containing protein</fullName>
    </recommendedName>
</protein>
<dbReference type="RefSeq" id="WP_239087914.1">
    <property type="nucleotide sequence ID" value="NZ_BOMK01000111.1"/>
</dbReference>
<dbReference type="InterPro" id="IPR007016">
    <property type="entry name" value="O-antigen_ligase-rel_domated"/>
</dbReference>
<keyword evidence="8" id="KW-1185">Reference proteome</keyword>
<evidence type="ECO:0000256" key="4">
    <source>
        <dbReference type="ARBA" id="ARBA00023136"/>
    </source>
</evidence>
<feature type="transmembrane region" description="Helical" evidence="5">
    <location>
        <begin position="370"/>
        <end position="388"/>
    </location>
</feature>
<feature type="transmembrane region" description="Helical" evidence="5">
    <location>
        <begin position="260"/>
        <end position="279"/>
    </location>
</feature>
<comment type="caution">
    <text evidence="7">The sequence shown here is derived from an EMBL/GenBank/DDBJ whole genome shotgun (WGS) entry which is preliminary data.</text>
</comment>
<evidence type="ECO:0000256" key="2">
    <source>
        <dbReference type="ARBA" id="ARBA00022692"/>
    </source>
</evidence>
<dbReference type="Pfam" id="PF04932">
    <property type="entry name" value="Wzy_C"/>
    <property type="match status" value="1"/>
</dbReference>
<keyword evidence="4 5" id="KW-0472">Membrane</keyword>
<accession>A0A7W7HU70</accession>
<evidence type="ECO:0000256" key="1">
    <source>
        <dbReference type="ARBA" id="ARBA00004141"/>
    </source>
</evidence>
<feature type="transmembrane region" description="Helical" evidence="5">
    <location>
        <begin position="212"/>
        <end position="230"/>
    </location>
</feature>
<reference evidence="7 8" key="1">
    <citation type="submission" date="2020-08" db="EMBL/GenBank/DDBJ databases">
        <title>Sequencing the genomes of 1000 actinobacteria strains.</title>
        <authorList>
            <person name="Klenk H.-P."/>
        </authorList>
    </citation>
    <scope>NUCLEOTIDE SEQUENCE [LARGE SCALE GENOMIC DNA]</scope>
    <source>
        <strain evidence="7 8">DSM 43149</strain>
    </source>
</reference>
<dbReference type="Proteomes" id="UP000578112">
    <property type="component" value="Unassembled WGS sequence"/>
</dbReference>
<gene>
    <name evidence="7" type="ORF">BJ971_001370</name>
</gene>
<dbReference type="AlphaFoldDB" id="A0A7W7HU70"/>
<dbReference type="GO" id="GO:0016020">
    <property type="term" value="C:membrane"/>
    <property type="evidence" value="ECO:0007669"/>
    <property type="project" value="UniProtKB-SubCell"/>
</dbReference>
<feature type="transmembrane region" description="Helical" evidence="5">
    <location>
        <begin position="81"/>
        <end position="101"/>
    </location>
</feature>
<organism evidence="7 8">
    <name type="scientific">Actinoplanes digitatis</name>
    <dbReference type="NCBI Taxonomy" id="1868"/>
    <lineage>
        <taxon>Bacteria</taxon>
        <taxon>Bacillati</taxon>
        <taxon>Actinomycetota</taxon>
        <taxon>Actinomycetes</taxon>
        <taxon>Micromonosporales</taxon>
        <taxon>Micromonosporaceae</taxon>
        <taxon>Actinoplanes</taxon>
    </lineage>
</organism>
<feature type="transmembrane region" description="Helical" evidence="5">
    <location>
        <begin position="186"/>
        <end position="205"/>
    </location>
</feature>
<feature type="transmembrane region" description="Helical" evidence="5">
    <location>
        <begin position="113"/>
        <end position="133"/>
    </location>
</feature>
<keyword evidence="2 5" id="KW-0812">Transmembrane</keyword>
<evidence type="ECO:0000259" key="6">
    <source>
        <dbReference type="Pfam" id="PF04932"/>
    </source>
</evidence>
<name>A0A7W7HU70_9ACTN</name>
<evidence type="ECO:0000256" key="5">
    <source>
        <dbReference type="SAM" id="Phobius"/>
    </source>
</evidence>
<feature type="transmembrane region" description="Helical" evidence="5">
    <location>
        <begin position="338"/>
        <end position="358"/>
    </location>
</feature>
<dbReference type="EMBL" id="JACHNH010000001">
    <property type="protein sequence ID" value="MBB4760814.1"/>
    <property type="molecule type" value="Genomic_DNA"/>
</dbReference>
<evidence type="ECO:0000313" key="8">
    <source>
        <dbReference type="Proteomes" id="UP000578112"/>
    </source>
</evidence>
<comment type="subcellular location">
    <subcellularLocation>
        <location evidence="1">Membrane</location>
        <topology evidence="1">Multi-pass membrane protein</topology>
    </subcellularLocation>
</comment>
<feature type="transmembrane region" description="Helical" evidence="5">
    <location>
        <begin position="24"/>
        <end position="47"/>
    </location>
</feature>
<evidence type="ECO:0000256" key="3">
    <source>
        <dbReference type="ARBA" id="ARBA00022989"/>
    </source>
</evidence>
<feature type="transmembrane region" description="Helical" evidence="5">
    <location>
        <begin position="59"/>
        <end position="75"/>
    </location>
</feature>